<accession>A0ACC1IQS6</accession>
<evidence type="ECO:0000313" key="1">
    <source>
        <dbReference type="EMBL" id="KAJ1899147.1"/>
    </source>
</evidence>
<organism evidence="1 2">
    <name type="scientific">Kickxella alabastrina</name>
    <dbReference type="NCBI Taxonomy" id="61397"/>
    <lineage>
        <taxon>Eukaryota</taxon>
        <taxon>Fungi</taxon>
        <taxon>Fungi incertae sedis</taxon>
        <taxon>Zoopagomycota</taxon>
        <taxon>Kickxellomycotina</taxon>
        <taxon>Kickxellomycetes</taxon>
        <taxon>Kickxellales</taxon>
        <taxon>Kickxellaceae</taxon>
        <taxon>Kickxella</taxon>
    </lineage>
</organism>
<comment type="caution">
    <text evidence="1">The sequence shown here is derived from an EMBL/GenBank/DDBJ whole genome shotgun (WGS) entry which is preliminary data.</text>
</comment>
<dbReference type="Proteomes" id="UP001150581">
    <property type="component" value="Unassembled WGS sequence"/>
</dbReference>
<keyword evidence="2" id="KW-1185">Reference proteome</keyword>
<dbReference type="EMBL" id="JANBPG010000177">
    <property type="protein sequence ID" value="KAJ1899147.1"/>
    <property type="molecule type" value="Genomic_DNA"/>
</dbReference>
<gene>
    <name evidence="1" type="primary">ENT3_1</name>
    <name evidence="1" type="ORF">LPJ66_002295</name>
</gene>
<sequence length="494" mass="53296">MDKLSEISKWDVLNVYNKVKNVVMNYTEFEIKVNEATGPEPWGASSTLMREIADGTNNRKYFEEIMPAIYLRFNDTDPSNWRQVYKALQLLEYLIKNGSERVVDEVQSHITVVKMLKNFHHIDANGKDQGINVRQRSKEIVDLMHNREQLRDERKKAKENRNKYNGFSGSSKYVGFGSNTGGGGSVTSGTIKYFGVTNSGANRSSADGNSRFTGFGSDSYVPSTSRFEDRSDSGSSNYRSEFGDRRSATPTTFGNSSVSGNSSRQKTPVATKPVAPAPVMVDLFSFDDEIDTGSSNNFAAPSGAATSNFGKSIGNAAATFTMPPPVLAPAAKAPAVINALDDDWGDFQSSNFAAVSTSTPVVQPSKLQQQFATTSTAKNNNLMMDLLGGDDIGFGIQPLPVSPTSNGFPKSPISPGGSTFQRPLSPMSVSIKKPDNKAAQKSGAFSDIWDMSSDLLSLDSLSLSKKANGSGSSAQNQSARVSMNQLSGQPKSPF</sequence>
<reference evidence="1" key="1">
    <citation type="submission" date="2022-07" db="EMBL/GenBank/DDBJ databases">
        <title>Phylogenomic reconstructions and comparative analyses of Kickxellomycotina fungi.</title>
        <authorList>
            <person name="Reynolds N.K."/>
            <person name="Stajich J.E."/>
            <person name="Barry K."/>
            <person name="Grigoriev I.V."/>
            <person name="Crous P."/>
            <person name="Smith M.E."/>
        </authorList>
    </citation>
    <scope>NUCLEOTIDE SEQUENCE</scope>
    <source>
        <strain evidence="1">Benny 63K</strain>
    </source>
</reference>
<name>A0ACC1IQS6_9FUNG</name>
<proteinExistence type="predicted"/>
<protein>
    <submittedName>
        <fullName evidence="1">Epsin-3, clathrin recruitment and traffic between the Golgi and endosome</fullName>
    </submittedName>
</protein>
<evidence type="ECO:0000313" key="2">
    <source>
        <dbReference type="Proteomes" id="UP001150581"/>
    </source>
</evidence>